<gene>
    <name evidence="2" type="ORF">ACFSW8_04170</name>
</gene>
<dbReference type="RefSeq" id="WP_377088856.1">
    <property type="nucleotide sequence ID" value="NZ_JBHSJL010000014.1"/>
</dbReference>
<evidence type="ECO:0000256" key="1">
    <source>
        <dbReference type="SAM" id="SignalP"/>
    </source>
</evidence>
<sequence>MKFKHLFFALATLSSAVLVSCDGSSSEEPNVASKDAERAESLLAEEFSQDDNIRFITSDNTPAQPSLLVMDGNGEATVGLSTYIYSKNGKYGFSIIRRAGASPQATLTQALDNTLTDNGTNAQLGSRLRLLLRRDNPVFSAEELSEIAGILNPSGTQFRLSSDGSTLIATVDESRSCIVTSNFGDQVRGAMAGVYSVQINGFTVTYRAPDAGELARYRFLTADTWIPQISGVSVPAQVIEQGTFNIELVNRAQ</sequence>
<evidence type="ECO:0000313" key="3">
    <source>
        <dbReference type="Proteomes" id="UP001597389"/>
    </source>
</evidence>
<organism evidence="2 3">
    <name type="scientific">Rubritalea tangerina</name>
    <dbReference type="NCBI Taxonomy" id="430798"/>
    <lineage>
        <taxon>Bacteria</taxon>
        <taxon>Pseudomonadati</taxon>
        <taxon>Verrucomicrobiota</taxon>
        <taxon>Verrucomicrobiia</taxon>
        <taxon>Verrucomicrobiales</taxon>
        <taxon>Rubritaleaceae</taxon>
        <taxon>Rubritalea</taxon>
    </lineage>
</organism>
<keyword evidence="1" id="KW-0732">Signal</keyword>
<protein>
    <recommendedName>
        <fullName evidence="4">Lipoprotein</fullName>
    </recommendedName>
</protein>
<feature type="chain" id="PRO_5046440627" description="Lipoprotein" evidence="1">
    <location>
        <begin position="21"/>
        <end position="253"/>
    </location>
</feature>
<dbReference type="PROSITE" id="PS51257">
    <property type="entry name" value="PROKAR_LIPOPROTEIN"/>
    <property type="match status" value="1"/>
</dbReference>
<keyword evidence="3" id="KW-1185">Reference proteome</keyword>
<accession>A0ABW4Z862</accession>
<reference evidence="3" key="1">
    <citation type="journal article" date="2019" name="Int. J. Syst. Evol. Microbiol.">
        <title>The Global Catalogue of Microorganisms (GCM) 10K type strain sequencing project: providing services to taxonomists for standard genome sequencing and annotation.</title>
        <authorList>
            <consortium name="The Broad Institute Genomics Platform"/>
            <consortium name="The Broad Institute Genome Sequencing Center for Infectious Disease"/>
            <person name="Wu L."/>
            <person name="Ma J."/>
        </authorList>
    </citation>
    <scope>NUCLEOTIDE SEQUENCE [LARGE SCALE GENOMIC DNA]</scope>
    <source>
        <strain evidence="3">CCUG 57942</strain>
    </source>
</reference>
<feature type="signal peptide" evidence="1">
    <location>
        <begin position="1"/>
        <end position="20"/>
    </location>
</feature>
<proteinExistence type="predicted"/>
<dbReference type="EMBL" id="JBHUJB010000020">
    <property type="protein sequence ID" value="MFD2158090.1"/>
    <property type="molecule type" value="Genomic_DNA"/>
</dbReference>
<evidence type="ECO:0000313" key="2">
    <source>
        <dbReference type="EMBL" id="MFD2158090.1"/>
    </source>
</evidence>
<comment type="caution">
    <text evidence="2">The sequence shown here is derived from an EMBL/GenBank/DDBJ whole genome shotgun (WGS) entry which is preliminary data.</text>
</comment>
<name>A0ABW4Z862_9BACT</name>
<dbReference type="Proteomes" id="UP001597389">
    <property type="component" value="Unassembled WGS sequence"/>
</dbReference>
<evidence type="ECO:0008006" key="4">
    <source>
        <dbReference type="Google" id="ProtNLM"/>
    </source>
</evidence>